<dbReference type="Pfam" id="PF00923">
    <property type="entry name" value="TAL_FSA"/>
    <property type="match status" value="1"/>
</dbReference>
<keyword evidence="4 7" id="KW-0808">Transferase</keyword>
<dbReference type="AlphaFoldDB" id="A0A7S3PCC1"/>
<comment type="similarity">
    <text evidence="2">Belongs to the transaldolase family. Type 1 subfamily.</text>
</comment>
<dbReference type="InterPro" id="IPR013785">
    <property type="entry name" value="Aldolase_TIM"/>
</dbReference>
<evidence type="ECO:0000256" key="4">
    <source>
        <dbReference type="ARBA" id="ARBA00022679"/>
    </source>
</evidence>
<accession>A0A7S3PCC1</accession>
<evidence type="ECO:0000256" key="7">
    <source>
        <dbReference type="RuleBase" id="RU000501"/>
    </source>
</evidence>
<comment type="function">
    <text evidence="7">Catalyzes the rate-limiting step of the non-oxidative phase in the pentose phosphate pathway. Catalyzes the reversible conversion of sedheptulose-7-phosphate and D-glyceraldehyde 3-phosphate into erythrose-4-phosphate and beta-D-fructose 6-phosphate.</text>
</comment>
<dbReference type="CDD" id="cd00957">
    <property type="entry name" value="Transaldolase_TalAB"/>
    <property type="match status" value="1"/>
</dbReference>
<dbReference type="GO" id="GO:0005737">
    <property type="term" value="C:cytoplasm"/>
    <property type="evidence" value="ECO:0007669"/>
    <property type="project" value="InterPro"/>
</dbReference>
<reference evidence="8" key="1">
    <citation type="submission" date="2021-01" db="EMBL/GenBank/DDBJ databases">
        <authorList>
            <person name="Corre E."/>
            <person name="Pelletier E."/>
            <person name="Niang G."/>
            <person name="Scheremetjew M."/>
            <person name="Finn R."/>
            <person name="Kale V."/>
            <person name="Holt S."/>
            <person name="Cochrane G."/>
            <person name="Meng A."/>
            <person name="Brown T."/>
            <person name="Cohen L."/>
        </authorList>
    </citation>
    <scope>NUCLEOTIDE SEQUENCE</scope>
    <source>
        <strain evidence="8">CCMP127</strain>
    </source>
</reference>
<evidence type="ECO:0000256" key="3">
    <source>
        <dbReference type="ARBA" id="ARBA00013151"/>
    </source>
</evidence>
<dbReference type="InterPro" id="IPR001585">
    <property type="entry name" value="TAL/FSA"/>
</dbReference>
<keyword evidence="5 7" id="KW-0570">Pentose shunt</keyword>
<comment type="catalytic activity">
    <reaction evidence="7">
        <text>D-sedoheptulose 7-phosphate + D-glyceraldehyde 3-phosphate = D-erythrose 4-phosphate + beta-D-fructose 6-phosphate</text>
        <dbReference type="Rhea" id="RHEA:17053"/>
        <dbReference type="ChEBI" id="CHEBI:16897"/>
        <dbReference type="ChEBI" id="CHEBI:57483"/>
        <dbReference type="ChEBI" id="CHEBI:57634"/>
        <dbReference type="ChEBI" id="CHEBI:59776"/>
        <dbReference type="EC" id="2.2.1.2"/>
    </reaction>
</comment>
<dbReference type="SUPFAM" id="SSF51569">
    <property type="entry name" value="Aldolase"/>
    <property type="match status" value="1"/>
</dbReference>
<dbReference type="GO" id="GO:0006098">
    <property type="term" value="P:pentose-phosphate shunt"/>
    <property type="evidence" value="ECO:0007669"/>
    <property type="project" value="UniProtKB-UniPathway"/>
</dbReference>
<dbReference type="UniPathway" id="UPA00115">
    <property type="reaction ID" value="UER00414"/>
</dbReference>
<dbReference type="PANTHER" id="PTHR10683">
    <property type="entry name" value="TRANSALDOLASE"/>
    <property type="match status" value="1"/>
</dbReference>
<name>A0A7S3PCC1_9STRA</name>
<protein>
    <recommendedName>
        <fullName evidence="3 7">Transaldolase</fullName>
        <ecNumber evidence="3 7">2.2.1.2</ecNumber>
    </recommendedName>
</protein>
<dbReference type="InterPro" id="IPR018225">
    <property type="entry name" value="Transaldolase_AS"/>
</dbReference>
<evidence type="ECO:0000256" key="5">
    <source>
        <dbReference type="ARBA" id="ARBA00023126"/>
    </source>
</evidence>
<dbReference type="PANTHER" id="PTHR10683:SF18">
    <property type="entry name" value="TRANSALDOLASE"/>
    <property type="match status" value="1"/>
</dbReference>
<dbReference type="GO" id="GO:0005975">
    <property type="term" value="P:carbohydrate metabolic process"/>
    <property type="evidence" value="ECO:0007669"/>
    <property type="project" value="InterPro"/>
</dbReference>
<dbReference type="Gene3D" id="3.20.20.70">
    <property type="entry name" value="Aldolase class I"/>
    <property type="match status" value="1"/>
</dbReference>
<gene>
    <name evidence="8" type="ORF">ACOF00016_LOCUS18858</name>
</gene>
<dbReference type="GO" id="GO:0004801">
    <property type="term" value="F:transaldolase activity"/>
    <property type="evidence" value="ECO:0007669"/>
    <property type="project" value="UniProtKB-EC"/>
</dbReference>
<organism evidence="8">
    <name type="scientific">Amphora coffeiformis</name>
    <dbReference type="NCBI Taxonomy" id="265554"/>
    <lineage>
        <taxon>Eukaryota</taxon>
        <taxon>Sar</taxon>
        <taxon>Stramenopiles</taxon>
        <taxon>Ochrophyta</taxon>
        <taxon>Bacillariophyta</taxon>
        <taxon>Bacillariophyceae</taxon>
        <taxon>Bacillariophycidae</taxon>
        <taxon>Thalassiophysales</taxon>
        <taxon>Catenulaceae</taxon>
        <taxon>Amphora</taxon>
    </lineage>
</organism>
<dbReference type="InterPro" id="IPR004730">
    <property type="entry name" value="Transaldolase_1"/>
</dbReference>
<keyword evidence="6" id="KW-0704">Schiff base</keyword>
<evidence type="ECO:0000256" key="6">
    <source>
        <dbReference type="ARBA" id="ARBA00023270"/>
    </source>
</evidence>
<comment type="pathway">
    <text evidence="1 7">Carbohydrate degradation; pentose phosphate pathway; D-glyceraldehyde 3-phosphate and beta-D-fructose 6-phosphate from D-ribose 5-phosphate and D-xylulose 5-phosphate (non-oxidative stage): step 2/3.</text>
</comment>
<proteinExistence type="inferred from homology"/>
<sequence length="394" mass="42811">MMLTFPFSKVVLATSLLGRFMPTTGFVTHSLGTIATASFPVTQLHLQVSEDSQLAQLASMTTISIDSGDLDVIREFAATGLVTDATTNPLFVSQAGVNGDPVYAKMVDDAVRYAIDQTASDADEKVTISLAIDRLAVNLGKSISDIVKGYISTEVDPRLSFDTEASVERGRRIIAMYREMGLDKSRVLIKLAATWEGIKAAEILEAEGIQCNLTLIFSVVQAVACAQYGAHLISPFPGRILDWHKNNQGRTEGVAPDDDEGVIACRNMYNYYKHHGHDTICMPASWRPSRGPGYELDEIRALAGSDRMTIPAPLLEKLASSTDPLERKLSLETVTPVDAMGTGGKLTEKEFRFLLNMDGCGTDKLAEGIRAFVGETEKLERVLRSKVQAMVASA</sequence>
<evidence type="ECO:0000313" key="8">
    <source>
        <dbReference type="EMBL" id="CAE0422280.1"/>
    </source>
</evidence>
<evidence type="ECO:0000256" key="2">
    <source>
        <dbReference type="ARBA" id="ARBA00008012"/>
    </source>
</evidence>
<dbReference type="EC" id="2.2.1.2" evidence="3 7"/>
<dbReference type="EMBL" id="HBIM01025360">
    <property type="protein sequence ID" value="CAE0422280.1"/>
    <property type="molecule type" value="Transcribed_RNA"/>
</dbReference>
<dbReference type="PROSITE" id="PS00958">
    <property type="entry name" value="TRANSALDOLASE_2"/>
    <property type="match status" value="1"/>
</dbReference>
<evidence type="ECO:0000256" key="1">
    <source>
        <dbReference type="ARBA" id="ARBA00004857"/>
    </source>
</evidence>